<accession>A0ABT0XFR4</accession>
<dbReference type="NCBIfam" id="NF033832">
    <property type="entry name" value="sce7726_fam"/>
    <property type="match status" value="1"/>
</dbReference>
<protein>
    <submittedName>
        <fullName evidence="1">Sce7726 family protein</fullName>
    </submittedName>
</protein>
<evidence type="ECO:0000313" key="1">
    <source>
        <dbReference type="EMBL" id="MCM2674069.1"/>
    </source>
</evidence>
<reference evidence="1" key="1">
    <citation type="submission" date="2022-06" db="EMBL/GenBank/DDBJ databases">
        <title>Alkalicoccobacillus porphyridii sp. nov., isolated from a marine red alga, Porphyridium purpureum and reclassification of Shouchella plakortidis and Shouchella gibsonii as Alkalicoccobacillus plakortidis comb. nov. and Alkalicoccobacillus gibsonii comb. nov.</title>
        <authorList>
            <person name="Kim K.H."/>
            <person name="Lee J.K."/>
            <person name="Han D.M."/>
            <person name="Baek J.H."/>
            <person name="Jeon C.O."/>
        </authorList>
    </citation>
    <scope>NUCLEOTIDE SEQUENCE</scope>
    <source>
        <strain evidence="1">DSM 19153</strain>
    </source>
</reference>
<name>A0ABT0XFR4_9BACI</name>
<sequence>MKIKDANIREALHSYLNDVHEHETDTKIVDEMGVLHGQSRIDVAVINGILHGYEIKSESDTLTRLPRQIKDYNLIFDRMTIVVQKNYLNEVRNLIPKWWGIILVSKKNDSLILKQVRKGRLNKDVDPYSLTHLLWKDEALDLLKKEGLHKGYVSKPRNVLYSRICSTIEVKEIKRSINLKLKSRENWKVL</sequence>
<keyword evidence="2" id="KW-1185">Reference proteome</keyword>
<dbReference type="Proteomes" id="UP001203665">
    <property type="component" value="Unassembled WGS sequence"/>
</dbReference>
<dbReference type="RefSeq" id="WP_251602934.1">
    <property type="nucleotide sequence ID" value="NZ_JAMQJY010000001.1"/>
</dbReference>
<dbReference type="InterPro" id="IPR047729">
    <property type="entry name" value="Sce7726-like"/>
</dbReference>
<dbReference type="EMBL" id="JAMQJY010000001">
    <property type="protein sequence ID" value="MCM2674069.1"/>
    <property type="molecule type" value="Genomic_DNA"/>
</dbReference>
<comment type="caution">
    <text evidence="1">The sequence shown here is derived from an EMBL/GenBank/DDBJ whole genome shotgun (WGS) entry which is preliminary data.</text>
</comment>
<proteinExistence type="predicted"/>
<organism evidence="1 2">
    <name type="scientific">Alkalicoccobacillus plakortidis</name>
    <dbReference type="NCBI Taxonomy" id="444060"/>
    <lineage>
        <taxon>Bacteria</taxon>
        <taxon>Bacillati</taxon>
        <taxon>Bacillota</taxon>
        <taxon>Bacilli</taxon>
        <taxon>Bacillales</taxon>
        <taxon>Bacillaceae</taxon>
        <taxon>Alkalicoccobacillus</taxon>
    </lineage>
</organism>
<gene>
    <name evidence="1" type="ORF">NDM98_00085</name>
</gene>
<evidence type="ECO:0000313" key="2">
    <source>
        <dbReference type="Proteomes" id="UP001203665"/>
    </source>
</evidence>